<keyword evidence="3" id="KW-1185">Reference proteome</keyword>
<protein>
    <submittedName>
        <fullName evidence="2">Secondary metabolism biosynthetic enzyme</fullName>
    </submittedName>
</protein>
<proteinExistence type="inferred from homology"/>
<dbReference type="Gene3D" id="3.40.50.720">
    <property type="entry name" value="NAD(P)-binding Rossmann-like Domain"/>
    <property type="match status" value="1"/>
</dbReference>
<dbReference type="InterPro" id="IPR002347">
    <property type="entry name" value="SDR_fam"/>
</dbReference>
<dbReference type="CDD" id="cd05233">
    <property type="entry name" value="SDR_c"/>
    <property type="match status" value="1"/>
</dbReference>
<dbReference type="SUPFAM" id="SSF51735">
    <property type="entry name" value="NAD(P)-binding Rossmann-fold domains"/>
    <property type="match status" value="1"/>
</dbReference>
<reference evidence="2 3" key="1">
    <citation type="journal article" date="2024" name="IMA Fungus">
        <title>IMA Genome - F19 : A genome assembly and annotation guide to empower mycologists, including annotated draft genome sequences of Ceratocystis pirilliformis, Diaporthe australafricana, Fusarium ophioides, Paecilomyces lecythidis, and Sporothrix stenoceras.</title>
        <authorList>
            <person name="Aylward J."/>
            <person name="Wilson A.M."/>
            <person name="Visagie C.M."/>
            <person name="Spraker J."/>
            <person name="Barnes I."/>
            <person name="Buitendag C."/>
            <person name="Ceriani C."/>
            <person name="Del Mar Angel L."/>
            <person name="du Plessis D."/>
            <person name="Fuchs T."/>
            <person name="Gasser K."/>
            <person name="Kramer D."/>
            <person name="Li W."/>
            <person name="Munsamy K."/>
            <person name="Piso A."/>
            <person name="Price J.L."/>
            <person name="Sonnekus B."/>
            <person name="Thomas C."/>
            <person name="van der Nest A."/>
            <person name="van Dijk A."/>
            <person name="van Heerden A."/>
            <person name="van Vuuren N."/>
            <person name="Yilmaz N."/>
            <person name="Duong T.A."/>
            <person name="van der Merwe N.A."/>
            <person name="Wingfield M.J."/>
            <person name="Wingfield B.D."/>
        </authorList>
    </citation>
    <scope>NUCLEOTIDE SEQUENCE [LARGE SCALE GENOMIC DNA]</scope>
    <source>
        <strain evidence="2 3">CMW 18300</strain>
    </source>
</reference>
<dbReference type="EMBL" id="JAWRVE010000178">
    <property type="protein sequence ID" value="KAL1851032.1"/>
    <property type="molecule type" value="Genomic_DNA"/>
</dbReference>
<evidence type="ECO:0000313" key="2">
    <source>
        <dbReference type="EMBL" id="KAL1851032.1"/>
    </source>
</evidence>
<accession>A0ABR3W1Q9</accession>
<dbReference type="Pfam" id="PF00106">
    <property type="entry name" value="adh_short"/>
    <property type="match status" value="1"/>
</dbReference>
<evidence type="ECO:0000256" key="1">
    <source>
        <dbReference type="RuleBase" id="RU000363"/>
    </source>
</evidence>
<evidence type="ECO:0000313" key="3">
    <source>
        <dbReference type="Proteomes" id="UP001583177"/>
    </source>
</evidence>
<dbReference type="PRINTS" id="PR00080">
    <property type="entry name" value="SDRFAMILY"/>
</dbReference>
<dbReference type="Proteomes" id="UP001583177">
    <property type="component" value="Unassembled WGS sequence"/>
</dbReference>
<dbReference type="PANTHER" id="PTHR43975:SF2">
    <property type="entry name" value="EG:BACR7A4.14 PROTEIN-RELATED"/>
    <property type="match status" value="1"/>
</dbReference>
<comment type="similarity">
    <text evidence="1">Belongs to the short-chain dehydrogenases/reductases (SDR) family.</text>
</comment>
<dbReference type="PANTHER" id="PTHR43975">
    <property type="entry name" value="ZGC:101858"/>
    <property type="match status" value="1"/>
</dbReference>
<dbReference type="InterPro" id="IPR036291">
    <property type="entry name" value="NAD(P)-bd_dom_sf"/>
</dbReference>
<name>A0ABR3W1Q9_9PEZI</name>
<dbReference type="PRINTS" id="PR00081">
    <property type="entry name" value="GDHRDH"/>
</dbReference>
<organism evidence="2 3">
    <name type="scientific">Diaporthe australafricana</name>
    <dbReference type="NCBI Taxonomy" id="127596"/>
    <lineage>
        <taxon>Eukaryota</taxon>
        <taxon>Fungi</taxon>
        <taxon>Dikarya</taxon>
        <taxon>Ascomycota</taxon>
        <taxon>Pezizomycotina</taxon>
        <taxon>Sordariomycetes</taxon>
        <taxon>Sordariomycetidae</taxon>
        <taxon>Diaporthales</taxon>
        <taxon>Diaporthaceae</taxon>
        <taxon>Diaporthe</taxon>
    </lineage>
</organism>
<gene>
    <name evidence="2" type="ORF">Daus18300_012702</name>
</gene>
<comment type="caution">
    <text evidence="2">The sequence shown here is derived from an EMBL/GenBank/DDBJ whole genome shotgun (WGS) entry which is preliminary data.</text>
</comment>
<sequence>MASSIARSGGVFTATHHSTSYDYVSPLKLNLTGRHVLITGAAWEDGVGYATATAFARAGASAIAVADLHGVADDLVAGLKQAAVEAGRDEPKVLACTVDIAQLASVRAMHDLVSQAFGGQLDVVVNNAAHMEPNTPFLDSDPDVYWRTWEVNVHGLLNMARTFLPMQLSTGASSPGGLCTMINVASSGALSVRAGSGSYRSSKLGVLRWTESLQAEYGDKGLLTFCVNPGAIKTRMSQGIVPEAIRDRFPDRADVAGDTIAWLAAERREWLGGRYLSCPWDMEELMAKRDEIVEGDKLKLRMEF</sequence>